<dbReference type="InterPro" id="IPR000014">
    <property type="entry name" value="PAS"/>
</dbReference>
<dbReference type="Pfam" id="PF23171">
    <property type="entry name" value="bHLH_HIF1A"/>
    <property type="match status" value="1"/>
</dbReference>
<feature type="compositionally biased region" description="Low complexity" evidence="6">
    <location>
        <begin position="582"/>
        <end position="599"/>
    </location>
</feature>
<feature type="compositionally biased region" description="Pro residues" evidence="6">
    <location>
        <begin position="604"/>
        <end position="613"/>
    </location>
</feature>
<evidence type="ECO:0000259" key="7">
    <source>
        <dbReference type="PROSITE" id="PS50112"/>
    </source>
</evidence>
<comment type="subcellular location">
    <subcellularLocation>
        <location evidence="1">Nucleus</location>
    </subcellularLocation>
</comment>
<dbReference type="SUPFAM" id="SSF55785">
    <property type="entry name" value="PYP-like sensor domain (PAS domain)"/>
    <property type="match status" value="1"/>
</dbReference>
<dbReference type="InterPro" id="IPR013767">
    <property type="entry name" value="PAS_fold"/>
</dbReference>
<keyword evidence="3" id="KW-0805">Transcription regulation</keyword>
<feature type="compositionally biased region" description="Polar residues" evidence="6">
    <location>
        <begin position="570"/>
        <end position="581"/>
    </location>
</feature>
<dbReference type="Proteomes" id="UP000663845">
    <property type="component" value="Unassembled WGS sequence"/>
</dbReference>
<dbReference type="PANTHER" id="PTHR23043:SF17">
    <property type="entry name" value="PROTEIN SIMILAR"/>
    <property type="match status" value="1"/>
</dbReference>
<dbReference type="InterPro" id="IPR035965">
    <property type="entry name" value="PAS-like_dom_sf"/>
</dbReference>
<feature type="compositionally biased region" description="Low complexity" evidence="6">
    <location>
        <begin position="662"/>
        <end position="674"/>
    </location>
</feature>
<dbReference type="SMART" id="SM00353">
    <property type="entry name" value="HLH"/>
    <property type="match status" value="1"/>
</dbReference>
<proteinExistence type="predicted"/>
<dbReference type="GO" id="GO:0000977">
    <property type="term" value="F:RNA polymerase II transcription regulatory region sequence-specific DNA binding"/>
    <property type="evidence" value="ECO:0007669"/>
    <property type="project" value="TreeGrafter"/>
</dbReference>
<dbReference type="Gene3D" id="4.10.280.10">
    <property type="entry name" value="Helix-loop-helix DNA-binding domain"/>
    <property type="match status" value="1"/>
</dbReference>
<evidence type="ECO:0000256" key="5">
    <source>
        <dbReference type="ARBA" id="ARBA00023242"/>
    </source>
</evidence>
<evidence type="ECO:0000256" key="3">
    <source>
        <dbReference type="ARBA" id="ARBA00023015"/>
    </source>
</evidence>
<feature type="region of interest" description="Disordered" evidence="6">
    <location>
        <begin position="1"/>
        <end position="30"/>
    </location>
</feature>
<evidence type="ECO:0000259" key="8">
    <source>
        <dbReference type="PROSITE" id="PS50888"/>
    </source>
</evidence>
<dbReference type="PROSITE" id="PS50888">
    <property type="entry name" value="BHLH"/>
    <property type="match status" value="1"/>
</dbReference>
<keyword evidence="2" id="KW-0677">Repeat</keyword>
<dbReference type="InterPro" id="IPR036638">
    <property type="entry name" value="HLH_DNA-bd_sf"/>
</dbReference>
<dbReference type="PROSITE" id="PS50112">
    <property type="entry name" value="PAS"/>
    <property type="match status" value="1"/>
</dbReference>
<gene>
    <name evidence="9" type="ORF">JYZ213_LOCUS36861</name>
</gene>
<dbReference type="GO" id="GO:0000981">
    <property type="term" value="F:DNA-binding transcription factor activity, RNA polymerase II-specific"/>
    <property type="evidence" value="ECO:0007669"/>
    <property type="project" value="TreeGrafter"/>
</dbReference>
<dbReference type="Gene3D" id="3.30.450.20">
    <property type="entry name" value="PAS domain"/>
    <property type="match status" value="2"/>
</dbReference>
<accession>A0A815JNE4</accession>
<name>A0A815JNE4_9BILA</name>
<sequence>MASWWHPQQQQQQQTGEPFDYPHPPQSMAASPQCFYDSHMIMVEGGNNEEYIMHTTNNGNINDSTSIDYHHHRRNWFNGSNNDDRKAKSRVAAKHRRSAENKEFTDLSKLLPLQQQIAAQLDKASIIRLTISYLRLHEFLLHGDPSWPNEINVPSRKQAFKLFNADESSQLLQSLDGFIFALSSDGRILYISESVSSSLGLSMVEMTGNFIFNYLHDDDKKVFADALGFELLPPSSPTTSLAIDLMNSSNNDPDLLDISPDQCPRMQAPTDGNRFKKKSLCVRMRSSLTKRAPNMKTPGYRSVQIIGDHRWLHPDHRRTSHNGDHLLGFVGTAIIPSLSPSQNEFPIPEHQSVIRLDENLHITYIDEKLQRTLNWTITNGDHLLGFVGTAIIPSLSPSQNEFPIPEHQSVIRLDENLHITYIDEKLQRTLNWTITHATTSLYLYIHPDDLPSLTSAHRDLSSRQQLVLNVVRLQMNMVSPSPQYQRRINGNNNNNNNQLIVEQKWIWCDLLATMMQSKTNDENFVILVVEIIGVDDGCIEPIINEELENEYANRITQRSQVSPTDIVESSPPTAQSRISVKQQQQQQQQSPYPSDQQQQACFYPSPPPPPLPPSSSFASSSPHHRHLPSTSTPSPSPSSPHSPLSTNRPSVIMTKGMHSHHPQQQQQYHPYPHYDCNTFTPQQYSLTTTPSEHWYYPSSSTNVGGENFPVYHHSHHHSS</sequence>
<feature type="region of interest" description="Disordered" evidence="6">
    <location>
        <begin position="655"/>
        <end position="674"/>
    </location>
</feature>
<dbReference type="PANTHER" id="PTHR23043">
    <property type="entry name" value="HYPOXIA-INDUCIBLE FACTOR 1 ALPHA"/>
    <property type="match status" value="1"/>
</dbReference>
<comment type="caution">
    <text evidence="9">The sequence shown here is derived from an EMBL/GenBank/DDBJ whole genome shotgun (WGS) entry which is preliminary data.</text>
</comment>
<evidence type="ECO:0000256" key="2">
    <source>
        <dbReference type="ARBA" id="ARBA00022737"/>
    </source>
</evidence>
<dbReference type="CDD" id="cd00130">
    <property type="entry name" value="PAS"/>
    <property type="match status" value="2"/>
</dbReference>
<evidence type="ECO:0000313" key="10">
    <source>
        <dbReference type="Proteomes" id="UP000663845"/>
    </source>
</evidence>
<protein>
    <submittedName>
        <fullName evidence="9">Uncharacterized protein</fullName>
    </submittedName>
</protein>
<dbReference type="EMBL" id="CAJNOG010000931">
    <property type="protein sequence ID" value="CAF1384687.1"/>
    <property type="molecule type" value="Genomic_DNA"/>
</dbReference>
<dbReference type="Pfam" id="PF00989">
    <property type="entry name" value="PAS"/>
    <property type="match status" value="1"/>
</dbReference>
<evidence type="ECO:0000256" key="1">
    <source>
        <dbReference type="ARBA" id="ARBA00004123"/>
    </source>
</evidence>
<dbReference type="GO" id="GO:0005634">
    <property type="term" value="C:nucleus"/>
    <property type="evidence" value="ECO:0007669"/>
    <property type="project" value="UniProtKB-SubCell"/>
</dbReference>
<keyword evidence="4" id="KW-0804">Transcription</keyword>
<dbReference type="SMART" id="SM00091">
    <property type="entry name" value="PAS"/>
    <property type="match status" value="2"/>
</dbReference>
<feature type="domain" description="PAS" evidence="7">
    <location>
        <begin position="164"/>
        <end position="227"/>
    </location>
</feature>
<dbReference type="GO" id="GO:0046983">
    <property type="term" value="F:protein dimerization activity"/>
    <property type="evidence" value="ECO:0007669"/>
    <property type="project" value="InterPro"/>
</dbReference>
<evidence type="ECO:0000313" key="9">
    <source>
        <dbReference type="EMBL" id="CAF1384687.1"/>
    </source>
</evidence>
<evidence type="ECO:0000256" key="6">
    <source>
        <dbReference type="SAM" id="MobiDB-lite"/>
    </source>
</evidence>
<dbReference type="AlphaFoldDB" id="A0A815JNE4"/>
<dbReference type="SUPFAM" id="SSF47459">
    <property type="entry name" value="HLH, helix-loop-helix DNA-binding domain"/>
    <property type="match status" value="1"/>
</dbReference>
<feature type="domain" description="BHLH" evidence="8">
    <location>
        <begin position="84"/>
        <end position="137"/>
    </location>
</feature>
<keyword evidence="5" id="KW-0539">Nucleus</keyword>
<dbReference type="InterPro" id="IPR011598">
    <property type="entry name" value="bHLH_dom"/>
</dbReference>
<feature type="region of interest" description="Disordered" evidence="6">
    <location>
        <begin position="557"/>
        <end position="650"/>
    </location>
</feature>
<organism evidence="9 10">
    <name type="scientific">Adineta steineri</name>
    <dbReference type="NCBI Taxonomy" id="433720"/>
    <lineage>
        <taxon>Eukaryota</taxon>
        <taxon>Metazoa</taxon>
        <taxon>Spiralia</taxon>
        <taxon>Gnathifera</taxon>
        <taxon>Rotifera</taxon>
        <taxon>Eurotatoria</taxon>
        <taxon>Bdelloidea</taxon>
        <taxon>Adinetida</taxon>
        <taxon>Adinetidae</taxon>
        <taxon>Adineta</taxon>
    </lineage>
</organism>
<reference evidence="9" key="1">
    <citation type="submission" date="2021-02" db="EMBL/GenBank/DDBJ databases">
        <authorList>
            <person name="Nowell W R."/>
        </authorList>
    </citation>
    <scope>NUCLEOTIDE SEQUENCE</scope>
</reference>
<evidence type="ECO:0000256" key="4">
    <source>
        <dbReference type="ARBA" id="ARBA00023163"/>
    </source>
</evidence>